<feature type="signal peptide" evidence="1">
    <location>
        <begin position="1"/>
        <end position="22"/>
    </location>
</feature>
<dbReference type="Pfam" id="PF01979">
    <property type="entry name" value="Amidohydro_1"/>
    <property type="match status" value="1"/>
</dbReference>
<organism evidence="3 4">
    <name type="scientific">SAR86 cluster bacterium</name>
    <dbReference type="NCBI Taxonomy" id="2030880"/>
    <lineage>
        <taxon>Bacteria</taxon>
        <taxon>Pseudomonadati</taxon>
        <taxon>Pseudomonadota</taxon>
        <taxon>Gammaproteobacteria</taxon>
        <taxon>SAR86 cluster</taxon>
    </lineage>
</organism>
<evidence type="ECO:0000259" key="2">
    <source>
        <dbReference type="Pfam" id="PF01979"/>
    </source>
</evidence>
<dbReference type="PANTHER" id="PTHR43135:SF3">
    <property type="entry name" value="ALPHA-D-RIBOSE 1-METHYLPHOSPHONATE 5-TRIPHOSPHATE DIPHOSPHATASE"/>
    <property type="match status" value="1"/>
</dbReference>
<dbReference type="AlphaFoldDB" id="A0A2A4X4M4"/>
<accession>A0A2A4X4M4</accession>
<dbReference type="InterPro" id="IPR006680">
    <property type="entry name" value="Amidohydro-rel"/>
</dbReference>
<gene>
    <name evidence="3" type="ORF">COB20_07700</name>
</gene>
<feature type="domain" description="Amidohydrolase-related" evidence="2">
    <location>
        <begin position="86"/>
        <end position="447"/>
    </location>
</feature>
<evidence type="ECO:0000313" key="3">
    <source>
        <dbReference type="EMBL" id="PCI77588.1"/>
    </source>
</evidence>
<dbReference type="GO" id="GO:0016810">
    <property type="term" value="F:hydrolase activity, acting on carbon-nitrogen (but not peptide) bonds"/>
    <property type="evidence" value="ECO:0007669"/>
    <property type="project" value="InterPro"/>
</dbReference>
<dbReference type="SUPFAM" id="SSF51556">
    <property type="entry name" value="Metallo-dependent hydrolases"/>
    <property type="match status" value="1"/>
</dbReference>
<dbReference type="InterPro" id="IPR011059">
    <property type="entry name" value="Metal-dep_hydrolase_composite"/>
</dbReference>
<feature type="chain" id="PRO_5012720635" description="Amidohydrolase-related domain-containing protein" evidence="1">
    <location>
        <begin position="23"/>
        <end position="458"/>
    </location>
</feature>
<name>A0A2A4X4M4_9GAMM</name>
<dbReference type="PANTHER" id="PTHR43135">
    <property type="entry name" value="ALPHA-D-RIBOSE 1-METHYLPHOSPHONATE 5-TRIPHOSPHATE DIPHOSPHATASE"/>
    <property type="match status" value="1"/>
</dbReference>
<evidence type="ECO:0000313" key="4">
    <source>
        <dbReference type="Proteomes" id="UP000218767"/>
    </source>
</evidence>
<dbReference type="Gene3D" id="3.20.20.140">
    <property type="entry name" value="Metal-dependent hydrolases"/>
    <property type="match status" value="1"/>
</dbReference>
<sequence>MNLSSFARAILCLFISVGQAVAQPPDNFRDASSEQLFFNARIITGDGAVIEQGSVLVRGDTILAVGSTSSIDTSQHAIRHDLSGKTIIPALVNTHAHLGWEAYGDWGSQFFTAENLADHLFRHAFYGVGTIISTGSDKEELAALVKLEQLKGNIGGARYHLSPGMGTPGGGPNPRFTDDPDYWGVHPVADPEQAVRTVKELAANGYGIAKIWVDSRDERRGAQVKLAPEIYTAVLETASSYDMRIIAHATTLADHKSLVNLGNRRFIHMPYDREVDDEYLEMIRENNVYIVPTLGMITKREPYYIPAFQDPFFYDQVPASVLESLNDNYNPPPADQSAAAEQRSAMLARNLAKLKDHIILGTDAGAVGDFFGYADHVELELFVRMGMSPAEAIVASTSRSAEAFGLNSVGSLKAGKAADFMILDANPLDDIRNTRQIIDVYLRGKRVDREALKQQWSQ</sequence>
<evidence type="ECO:0000256" key="1">
    <source>
        <dbReference type="SAM" id="SignalP"/>
    </source>
</evidence>
<dbReference type="Gene3D" id="2.30.40.10">
    <property type="entry name" value="Urease, subunit C, domain 1"/>
    <property type="match status" value="1"/>
</dbReference>
<dbReference type="EMBL" id="NVUL01000044">
    <property type="protein sequence ID" value="PCI77588.1"/>
    <property type="molecule type" value="Genomic_DNA"/>
</dbReference>
<reference evidence="4" key="1">
    <citation type="submission" date="2017-08" db="EMBL/GenBank/DDBJ databases">
        <title>A dynamic microbial community with high functional redundancy inhabits the cold, oxic subseafloor aquifer.</title>
        <authorList>
            <person name="Tully B.J."/>
            <person name="Wheat C.G."/>
            <person name="Glazer B.T."/>
            <person name="Huber J.A."/>
        </authorList>
    </citation>
    <scope>NUCLEOTIDE SEQUENCE [LARGE SCALE GENOMIC DNA]</scope>
</reference>
<proteinExistence type="predicted"/>
<protein>
    <recommendedName>
        <fullName evidence="2">Amidohydrolase-related domain-containing protein</fullName>
    </recommendedName>
</protein>
<comment type="caution">
    <text evidence="3">The sequence shown here is derived from an EMBL/GenBank/DDBJ whole genome shotgun (WGS) entry which is preliminary data.</text>
</comment>
<dbReference type="SUPFAM" id="SSF51338">
    <property type="entry name" value="Composite domain of metallo-dependent hydrolases"/>
    <property type="match status" value="1"/>
</dbReference>
<keyword evidence="1" id="KW-0732">Signal</keyword>
<dbReference type="InterPro" id="IPR032466">
    <property type="entry name" value="Metal_Hydrolase"/>
</dbReference>
<dbReference type="InterPro" id="IPR051781">
    <property type="entry name" value="Metallo-dep_Hydrolase"/>
</dbReference>
<dbReference type="Proteomes" id="UP000218767">
    <property type="component" value="Unassembled WGS sequence"/>
</dbReference>